<evidence type="ECO:0000256" key="7">
    <source>
        <dbReference type="ARBA" id="ARBA00023136"/>
    </source>
</evidence>
<dbReference type="InterPro" id="IPR002781">
    <property type="entry name" value="TM_pro_TauE-like"/>
</dbReference>
<dbReference type="AlphaFoldDB" id="A0A7X5XUX5"/>
<keyword evidence="4 8" id="KW-1003">Cell membrane</keyword>
<dbReference type="PANTHER" id="PTHR30269">
    <property type="entry name" value="TRANSMEMBRANE PROTEIN YFCA"/>
    <property type="match status" value="1"/>
</dbReference>
<evidence type="ECO:0000256" key="3">
    <source>
        <dbReference type="ARBA" id="ARBA00022448"/>
    </source>
</evidence>
<feature type="transmembrane region" description="Helical" evidence="8">
    <location>
        <begin position="81"/>
        <end position="99"/>
    </location>
</feature>
<dbReference type="Pfam" id="PF01925">
    <property type="entry name" value="TauE"/>
    <property type="match status" value="1"/>
</dbReference>
<keyword evidence="6 8" id="KW-1133">Transmembrane helix</keyword>
<keyword evidence="5 8" id="KW-0812">Transmembrane</keyword>
<sequence>MIDIQHLVGIAPLTLAGAAAMTFGAAYVRGLTGFGMAIILVPLLGLIIAPGEAVVMGILLQLLIGPVGIGHIMADADRETALPIGLAAMATTPVGMYVLDLTPADVARVLITLAAVGAFVAVLLPKKPEGHRPGRVAVAGTGIVSGILTGFAAMPGPPVVPFYLRRRIDPKVARASMLMIFFMTAIAGTLASLWLGIATWRLFLMAVILFLPMWFGNYFGARAFGRVPQHIWQAMVAVVLGVAAVSAVVRLLN</sequence>
<feature type="transmembrane region" description="Helical" evidence="8">
    <location>
        <begin position="202"/>
        <end position="219"/>
    </location>
</feature>
<evidence type="ECO:0000256" key="2">
    <source>
        <dbReference type="ARBA" id="ARBA00009142"/>
    </source>
</evidence>
<feature type="transmembrane region" description="Helical" evidence="8">
    <location>
        <begin position="231"/>
        <end position="252"/>
    </location>
</feature>
<accession>A0A7X5XUX5</accession>
<comment type="similarity">
    <text evidence="2 8">Belongs to the 4-toluene sulfonate uptake permease (TSUP) (TC 2.A.102) family.</text>
</comment>
<keyword evidence="7 8" id="KW-0472">Membrane</keyword>
<evidence type="ECO:0000313" key="9">
    <source>
        <dbReference type="EMBL" id="NJB90277.1"/>
    </source>
</evidence>
<dbReference type="InterPro" id="IPR052017">
    <property type="entry name" value="TSUP"/>
</dbReference>
<keyword evidence="10" id="KW-1185">Reference proteome</keyword>
<evidence type="ECO:0000256" key="4">
    <source>
        <dbReference type="ARBA" id="ARBA00022475"/>
    </source>
</evidence>
<feature type="transmembrane region" description="Helical" evidence="8">
    <location>
        <begin position="7"/>
        <end position="28"/>
    </location>
</feature>
<dbReference type="GO" id="GO:0005886">
    <property type="term" value="C:plasma membrane"/>
    <property type="evidence" value="ECO:0007669"/>
    <property type="project" value="UniProtKB-SubCell"/>
</dbReference>
<reference evidence="9 10" key="1">
    <citation type="submission" date="2020-03" db="EMBL/GenBank/DDBJ databases">
        <title>Genomic Encyclopedia of Type Strains, Phase IV (KMG-IV): sequencing the most valuable type-strain genomes for metagenomic binning, comparative biology and taxonomic classification.</title>
        <authorList>
            <person name="Goeker M."/>
        </authorList>
    </citation>
    <scope>NUCLEOTIDE SEQUENCE [LARGE SCALE GENOMIC DNA]</scope>
    <source>
        <strain evidence="9 10">DSM 25229</strain>
    </source>
</reference>
<proteinExistence type="inferred from homology"/>
<keyword evidence="3" id="KW-0813">Transport</keyword>
<comment type="subcellular location">
    <subcellularLocation>
        <location evidence="1 8">Cell membrane</location>
        <topology evidence="1 8">Multi-pass membrane protein</topology>
    </subcellularLocation>
</comment>
<gene>
    <name evidence="9" type="ORF">GGR90_002471</name>
</gene>
<evidence type="ECO:0000256" key="8">
    <source>
        <dbReference type="RuleBase" id="RU363041"/>
    </source>
</evidence>
<dbReference type="Proteomes" id="UP000535078">
    <property type="component" value="Unassembled WGS sequence"/>
</dbReference>
<evidence type="ECO:0000256" key="1">
    <source>
        <dbReference type="ARBA" id="ARBA00004651"/>
    </source>
</evidence>
<evidence type="ECO:0000256" key="6">
    <source>
        <dbReference type="ARBA" id="ARBA00022989"/>
    </source>
</evidence>
<evidence type="ECO:0000313" key="10">
    <source>
        <dbReference type="Proteomes" id="UP000535078"/>
    </source>
</evidence>
<dbReference type="PANTHER" id="PTHR30269:SF37">
    <property type="entry name" value="MEMBRANE TRANSPORTER PROTEIN"/>
    <property type="match status" value="1"/>
</dbReference>
<evidence type="ECO:0000256" key="5">
    <source>
        <dbReference type="ARBA" id="ARBA00022692"/>
    </source>
</evidence>
<organism evidence="9 10">
    <name type="scientific">Sphingopyxis italica</name>
    <dbReference type="NCBI Taxonomy" id="1129133"/>
    <lineage>
        <taxon>Bacteria</taxon>
        <taxon>Pseudomonadati</taxon>
        <taxon>Pseudomonadota</taxon>
        <taxon>Alphaproteobacteria</taxon>
        <taxon>Sphingomonadales</taxon>
        <taxon>Sphingomonadaceae</taxon>
        <taxon>Sphingopyxis</taxon>
    </lineage>
</organism>
<dbReference type="EMBL" id="JAATIT010000003">
    <property type="protein sequence ID" value="NJB90277.1"/>
    <property type="molecule type" value="Genomic_DNA"/>
</dbReference>
<feature type="transmembrane region" description="Helical" evidence="8">
    <location>
        <begin position="136"/>
        <end position="155"/>
    </location>
</feature>
<dbReference type="RefSeq" id="WP_167921741.1">
    <property type="nucleotide sequence ID" value="NZ_JAATIT010000003.1"/>
</dbReference>
<feature type="transmembrane region" description="Helical" evidence="8">
    <location>
        <begin position="34"/>
        <end position="60"/>
    </location>
</feature>
<name>A0A7X5XUX5_9SPHN</name>
<comment type="caution">
    <text evidence="9">The sequence shown here is derived from an EMBL/GenBank/DDBJ whole genome shotgun (WGS) entry which is preliminary data.</text>
</comment>
<feature type="transmembrane region" description="Helical" evidence="8">
    <location>
        <begin position="175"/>
        <end position="195"/>
    </location>
</feature>
<protein>
    <recommendedName>
        <fullName evidence="8">Probable membrane transporter protein</fullName>
    </recommendedName>
</protein>
<feature type="transmembrane region" description="Helical" evidence="8">
    <location>
        <begin position="105"/>
        <end position="124"/>
    </location>
</feature>